<accession>A0ABP6Y8Z2</accession>
<evidence type="ECO:0000313" key="12">
    <source>
        <dbReference type="EMBL" id="GAA3576718.1"/>
    </source>
</evidence>
<evidence type="ECO:0000256" key="11">
    <source>
        <dbReference type="ARBA" id="ARBA00031350"/>
    </source>
</evidence>
<comment type="similarity">
    <text evidence="2">Belongs to the methyltransferase superfamily. L-isoaspartyl/D-aspartyl protein methyltransferase family.</text>
</comment>
<name>A0ABP6Y8Z2_9ACTN</name>
<evidence type="ECO:0000256" key="5">
    <source>
        <dbReference type="ARBA" id="ARBA00022490"/>
    </source>
</evidence>
<proteinExistence type="inferred from homology"/>
<evidence type="ECO:0000313" key="13">
    <source>
        <dbReference type="Proteomes" id="UP001500630"/>
    </source>
</evidence>
<dbReference type="Gene3D" id="3.40.50.150">
    <property type="entry name" value="Vaccinia Virus protein VP39"/>
    <property type="match status" value="1"/>
</dbReference>
<comment type="caution">
    <text evidence="12">The sequence shown here is derived from an EMBL/GenBank/DDBJ whole genome shotgun (WGS) entry which is preliminary data.</text>
</comment>
<evidence type="ECO:0000256" key="9">
    <source>
        <dbReference type="ARBA" id="ARBA00030757"/>
    </source>
</evidence>
<evidence type="ECO:0000256" key="7">
    <source>
        <dbReference type="ARBA" id="ARBA00022679"/>
    </source>
</evidence>
<comment type="subcellular location">
    <subcellularLocation>
        <location evidence="1">Cytoplasm</location>
    </subcellularLocation>
</comment>
<dbReference type="GO" id="GO:0008168">
    <property type="term" value="F:methyltransferase activity"/>
    <property type="evidence" value="ECO:0007669"/>
    <property type="project" value="UniProtKB-KW"/>
</dbReference>
<evidence type="ECO:0000256" key="2">
    <source>
        <dbReference type="ARBA" id="ARBA00005369"/>
    </source>
</evidence>
<reference evidence="13" key="1">
    <citation type="journal article" date="2019" name="Int. J. Syst. Evol. Microbiol.">
        <title>The Global Catalogue of Microorganisms (GCM) 10K type strain sequencing project: providing services to taxonomists for standard genome sequencing and annotation.</title>
        <authorList>
            <consortium name="The Broad Institute Genomics Platform"/>
            <consortium name="The Broad Institute Genome Sequencing Center for Infectious Disease"/>
            <person name="Wu L."/>
            <person name="Ma J."/>
        </authorList>
    </citation>
    <scope>NUCLEOTIDE SEQUENCE [LARGE SCALE GENOMIC DNA]</scope>
    <source>
        <strain evidence="13">JCM 17326</strain>
    </source>
</reference>
<dbReference type="Pfam" id="PF01135">
    <property type="entry name" value="PCMT"/>
    <property type="match status" value="1"/>
</dbReference>
<gene>
    <name evidence="12" type="ORF">GCM10022419_067350</name>
</gene>
<keyword evidence="5" id="KW-0963">Cytoplasm</keyword>
<dbReference type="InterPro" id="IPR000682">
    <property type="entry name" value="PCMT"/>
</dbReference>
<dbReference type="PANTHER" id="PTHR11579">
    <property type="entry name" value="PROTEIN-L-ISOASPARTATE O-METHYLTRANSFERASE"/>
    <property type="match status" value="1"/>
</dbReference>
<keyword evidence="7" id="KW-0808">Transferase</keyword>
<dbReference type="CDD" id="cd02440">
    <property type="entry name" value="AdoMet_MTases"/>
    <property type="match status" value="1"/>
</dbReference>
<evidence type="ECO:0000256" key="8">
    <source>
        <dbReference type="ARBA" id="ARBA00022691"/>
    </source>
</evidence>
<evidence type="ECO:0000256" key="6">
    <source>
        <dbReference type="ARBA" id="ARBA00022603"/>
    </source>
</evidence>
<evidence type="ECO:0000256" key="1">
    <source>
        <dbReference type="ARBA" id="ARBA00004496"/>
    </source>
</evidence>
<dbReference type="EC" id="2.1.1.77" evidence="3"/>
<dbReference type="Proteomes" id="UP001500630">
    <property type="component" value="Unassembled WGS sequence"/>
</dbReference>
<sequence length="382" mass="41098">MTPDLDASITGMITAISGTRAPISGTIVDTLHAVPRHLFVPSAGVILTEAGSELVDRDGDPEAWWTTVYGPDAIVTQLDRGATDIRDVEGRYTSSNSAPGTVVDLLTQLDPDPGHRVLEVGTGTGWTAALLSHLVGDASRVTSIEVDQAVAEQAAKNLAAARVHPHLIVGDGAEGWAEGAPYDRVHVTCAVHTVPYAWIEQCRPGAVVVTPFSTGFDTDHSLRLVVLPDGSAVGRFPGYASYMMMRSQGPAEGDPDDGGGRRFTTKVDPRTITYAPAGACLVMSARTGLRTRLDDEKRLFLVDPGHAGQWGVAIYEPDGEPWVYELGERHLWEEVTNAYFEWVSWGEPGLERFGMTVTPEGQQLWLDAPETPIGPRRGPAVR</sequence>
<keyword evidence="8" id="KW-0949">S-adenosyl-L-methionine</keyword>
<keyword evidence="6 12" id="KW-0489">Methyltransferase</keyword>
<protein>
    <recommendedName>
        <fullName evidence="4">Protein-L-isoaspartate O-methyltransferase</fullName>
        <ecNumber evidence="3">2.1.1.77</ecNumber>
    </recommendedName>
    <alternativeName>
        <fullName evidence="11">L-isoaspartyl protein carboxyl methyltransferase</fullName>
    </alternativeName>
    <alternativeName>
        <fullName evidence="9">Protein L-isoaspartyl methyltransferase</fullName>
    </alternativeName>
    <alternativeName>
        <fullName evidence="10">Protein-beta-aspartate methyltransferase</fullName>
    </alternativeName>
</protein>
<dbReference type="PANTHER" id="PTHR11579:SF0">
    <property type="entry name" value="PROTEIN-L-ISOASPARTATE(D-ASPARTATE) O-METHYLTRANSFERASE"/>
    <property type="match status" value="1"/>
</dbReference>
<dbReference type="InterPro" id="IPR029063">
    <property type="entry name" value="SAM-dependent_MTases_sf"/>
</dbReference>
<keyword evidence="13" id="KW-1185">Reference proteome</keyword>
<evidence type="ECO:0000256" key="3">
    <source>
        <dbReference type="ARBA" id="ARBA00011890"/>
    </source>
</evidence>
<evidence type="ECO:0000256" key="4">
    <source>
        <dbReference type="ARBA" id="ARBA00013346"/>
    </source>
</evidence>
<dbReference type="GO" id="GO:0032259">
    <property type="term" value="P:methylation"/>
    <property type="evidence" value="ECO:0007669"/>
    <property type="project" value="UniProtKB-KW"/>
</dbReference>
<evidence type="ECO:0000256" key="10">
    <source>
        <dbReference type="ARBA" id="ARBA00031323"/>
    </source>
</evidence>
<dbReference type="EMBL" id="BAABDQ010000017">
    <property type="protein sequence ID" value="GAA3576718.1"/>
    <property type="molecule type" value="Genomic_DNA"/>
</dbReference>
<organism evidence="12 13">
    <name type="scientific">Nonomuraea rosea</name>
    <dbReference type="NCBI Taxonomy" id="638574"/>
    <lineage>
        <taxon>Bacteria</taxon>
        <taxon>Bacillati</taxon>
        <taxon>Actinomycetota</taxon>
        <taxon>Actinomycetes</taxon>
        <taxon>Streptosporangiales</taxon>
        <taxon>Streptosporangiaceae</taxon>
        <taxon>Nonomuraea</taxon>
    </lineage>
</organism>
<dbReference type="RefSeq" id="WP_345568103.1">
    <property type="nucleotide sequence ID" value="NZ_BAABDQ010000017.1"/>
</dbReference>
<dbReference type="SUPFAM" id="SSF53335">
    <property type="entry name" value="S-adenosyl-L-methionine-dependent methyltransferases"/>
    <property type="match status" value="1"/>
</dbReference>